<dbReference type="EMBL" id="ARXU01000005">
    <property type="protein sequence ID" value="KGD61186.1"/>
    <property type="molecule type" value="Genomic_DNA"/>
</dbReference>
<reference evidence="1 2" key="1">
    <citation type="submission" date="2012-09" db="EMBL/GenBank/DDBJ databases">
        <title>Genome Sequence of alkane-degrading Bacterium Alcanivorax jadensis T9.</title>
        <authorList>
            <person name="Lai Q."/>
            <person name="Shao Z."/>
        </authorList>
    </citation>
    <scope>NUCLEOTIDE SEQUENCE [LARGE SCALE GENOMIC DNA]</scope>
    <source>
        <strain evidence="1 2">T9</strain>
    </source>
</reference>
<proteinExistence type="predicted"/>
<dbReference type="Pfam" id="PF13692">
    <property type="entry name" value="Glyco_trans_1_4"/>
    <property type="match status" value="1"/>
</dbReference>
<evidence type="ECO:0000313" key="1">
    <source>
        <dbReference type="EMBL" id="KGD61186.1"/>
    </source>
</evidence>
<sequence>MSKNVLFVTWDGPQVNYLESLFAPIFERLESYGYQFHVIQFTWADSSQLSRSRKACEDRGIPYRSVRILRWPSISIGSVLSVLCSKNIILRSIKDWNIDILMPRATLPAWAVERANRNLRLPVVFDSDGLPVDEKVEFEGLKVSGLAHRMLRDIEFRALHYSQAIMVRSSDAASILKERAGASFEPTKFFVVGNGRDSTLFAPCNDGGDVNLKKSIGLDAHAPTVAYVGSLGGKYRFDQVLEFFNRLRILQADLQLLVVTPSPDLAIKALSNASQNDAERCVVVSVFGNEVPQYLSFVDLGLMFIEPSYSMRAVAPVKLGEYLLCGLPVVATVKNIGDSADVLSPDFGFPLFDVGEQSLQAASEWFVSLLSSGNLPGARKEARKAGVKYFSMEAVIDGYVRSLDCVLPRGIE</sequence>
<protein>
    <recommendedName>
        <fullName evidence="3">Glycosyltransferase subfamily 4-like N-terminal domain-containing protein</fullName>
    </recommendedName>
</protein>
<organism evidence="1 2">
    <name type="scientific">Alcanivorax jadensis T9</name>
    <dbReference type="NCBI Taxonomy" id="1177181"/>
    <lineage>
        <taxon>Bacteria</taxon>
        <taxon>Pseudomonadati</taxon>
        <taxon>Pseudomonadota</taxon>
        <taxon>Gammaproteobacteria</taxon>
        <taxon>Oceanospirillales</taxon>
        <taxon>Alcanivoracaceae</taxon>
        <taxon>Alcanivorax</taxon>
    </lineage>
</organism>
<dbReference type="Gene3D" id="3.40.50.2000">
    <property type="entry name" value="Glycogen Phosphorylase B"/>
    <property type="match status" value="2"/>
</dbReference>
<comment type="caution">
    <text evidence="1">The sequence shown here is derived from an EMBL/GenBank/DDBJ whole genome shotgun (WGS) entry which is preliminary data.</text>
</comment>
<evidence type="ECO:0000313" key="2">
    <source>
        <dbReference type="Proteomes" id="UP000029443"/>
    </source>
</evidence>
<dbReference type="SUPFAM" id="SSF53756">
    <property type="entry name" value="UDP-Glycosyltransferase/glycogen phosphorylase"/>
    <property type="match status" value="1"/>
</dbReference>
<dbReference type="Proteomes" id="UP000029443">
    <property type="component" value="Unassembled WGS sequence"/>
</dbReference>
<keyword evidence="2" id="KW-1185">Reference proteome</keyword>
<gene>
    <name evidence="1" type="ORF">T9A_01635</name>
</gene>
<dbReference type="RefSeq" id="WP_156964868.1">
    <property type="nucleotide sequence ID" value="NZ_ARXU01000005.1"/>
</dbReference>
<dbReference type="PANTHER" id="PTHR12526">
    <property type="entry name" value="GLYCOSYLTRANSFERASE"/>
    <property type="match status" value="1"/>
</dbReference>
<name>A0ABR4WCK8_9GAMM</name>
<evidence type="ECO:0008006" key="3">
    <source>
        <dbReference type="Google" id="ProtNLM"/>
    </source>
</evidence>
<accession>A0ABR4WCK8</accession>